<accession>A0A0P6HB05</accession>
<dbReference type="EMBL" id="GDIQ01021849">
    <property type="protein sequence ID" value="JAN72888.1"/>
    <property type="molecule type" value="Transcribed_RNA"/>
</dbReference>
<sequence>MGRFLFPVRKMFATQSHSPGFNGASKEKTFNYLLCEIAWTSKCWLSLAFVICLMRAYSQMFYIH</sequence>
<evidence type="ECO:0000313" key="1">
    <source>
        <dbReference type="EMBL" id="JAN72888.1"/>
    </source>
</evidence>
<organism evidence="1">
    <name type="scientific">Daphnia magna</name>
    <dbReference type="NCBI Taxonomy" id="35525"/>
    <lineage>
        <taxon>Eukaryota</taxon>
        <taxon>Metazoa</taxon>
        <taxon>Ecdysozoa</taxon>
        <taxon>Arthropoda</taxon>
        <taxon>Crustacea</taxon>
        <taxon>Branchiopoda</taxon>
        <taxon>Diplostraca</taxon>
        <taxon>Cladocera</taxon>
        <taxon>Anomopoda</taxon>
        <taxon>Daphniidae</taxon>
        <taxon>Daphnia</taxon>
    </lineage>
</organism>
<proteinExistence type="predicted"/>
<protein>
    <submittedName>
        <fullName evidence="1">Uncharacterized protein</fullName>
    </submittedName>
</protein>
<dbReference type="AlphaFoldDB" id="A0A0P6HB05"/>
<name>A0A0P6HB05_9CRUS</name>
<reference evidence="1" key="1">
    <citation type="submission" date="2015-10" db="EMBL/GenBank/DDBJ databases">
        <title>EvidentialGene: Evidence-directed Construction of Complete mRNA Transcriptomes without Genomes.</title>
        <authorList>
            <person name="Gilbert D.G."/>
        </authorList>
    </citation>
    <scope>NUCLEOTIDE SEQUENCE</scope>
</reference>